<gene>
    <name evidence="2" type="ORF">SPLIT_LOCUS7272</name>
</gene>
<dbReference type="AlphaFoldDB" id="A0A9P0I5P0"/>
<name>A0A9P0I5P0_SPOLI</name>
<reference evidence="2" key="1">
    <citation type="submission" date="2022-02" db="EMBL/GenBank/DDBJ databases">
        <authorList>
            <person name="King R."/>
        </authorList>
    </citation>
    <scope>NUCLEOTIDE SEQUENCE</scope>
</reference>
<feature type="region of interest" description="Disordered" evidence="1">
    <location>
        <begin position="461"/>
        <end position="520"/>
    </location>
</feature>
<feature type="region of interest" description="Disordered" evidence="1">
    <location>
        <begin position="418"/>
        <end position="437"/>
    </location>
</feature>
<feature type="compositionally biased region" description="Polar residues" evidence="1">
    <location>
        <begin position="86"/>
        <end position="96"/>
    </location>
</feature>
<dbReference type="EMBL" id="LR824555">
    <property type="protein sequence ID" value="CAH1641916.1"/>
    <property type="molecule type" value="Genomic_DNA"/>
</dbReference>
<dbReference type="Proteomes" id="UP001153321">
    <property type="component" value="Chromosome 24"/>
</dbReference>
<evidence type="ECO:0000313" key="2">
    <source>
        <dbReference type="EMBL" id="CAH1641916.1"/>
    </source>
</evidence>
<sequence>MSSLGGQWRVIRHYLSLSNMQAEVEKLVQKIKPATPEQWDNLIRKFEKVVSARLTPAAEAEKTAAAATDKVKASTSEETEPKASVQEVSKSPTRQVPESKSKETGAPSMGSEMKELSMESLLQGLRLKKDTTLGKISEPTWKEQKHSVSKSSIHSRTAYVISAVVAAESKESVLTRCERLVEHLHDYPEARDYAIKEGAVRALLRVQHGLDAQEPLARDIHGVVNEVSTEDCAGAGGVLRAAAGPGAKHTGAGRRRHPRHHRHRDVAPPRATHRPPRHRTLRLHRRRQHRRHHCCRARQRRQPGHRPPHVLHAVQGDVREHVATGRRRATGVDPFVLRHGGLGAHVAGQPRGLHAHAVQPEQRAQGTYAGGPGRAGGTRRAGRAGGTRRAGPRGGVQSARVAAGGGVVRGERGVAADSVPVPQLRGGLAPPQRVPGHVARAPVGGRARVGGGAHVLRRVPAGRAAAPGRRHHGQQPGRRGAARGAPAVGRRGRARGGAGVAGHGPGAGRALRLPPHGAARRARAHLLEGQVQQDPRLRHRH</sequence>
<organism evidence="2 3">
    <name type="scientific">Spodoptera littoralis</name>
    <name type="common">Egyptian cotton leafworm</name>
    <dbReference type="NCBI Taxonomy" id="7109"/>
    <lineage>
        <taxon>Eukaryota</taxon>
        <taxon>Metazoa</taxon>
        <taxon>Ecdysozoa</taxon>
        <taxon>Arthropoda</taxon>
        <taxon>Hexapoda</taxon>
        <taxon>Insecta</taxon>
        <taxon>Pterygota</taxon>
        <taxon>Neoptera</taxon>
        <taxon>Endopterygota</taxon>
        <taxon>Lepidoptera</taxon>
        <taxon>Glossata</taxon>
        <taxon>Ditrysia</taxon>
        <taxon>Noctuoidea</taxon>
        <taxon>Noctuidae</taxon>
        <taxon>Amphipyrinae</taxon>
        <taxon>Spodoptera</taxon>
    </lineage>
</organism>
<proteinExistence type="predicted"/>
<feature type="compositionally biased region" description="Low complexity" evidence="1">
    <location>
        <begin position="508"/>
        <end position="517"/>
    </location>
</feature>
<feature type="region of interest" description="Disordered" evidence="1">
    <location>
        <begin position="362"/>
        <end position="399"/>
    </location>
</feature>
<feature type="compositionally biased region" description="Low complexity" evidence="1">
    <location>
        <begin position="474"/>
        <end position="489"/>
    </location>
</feature>
<feature type="compositionally biased region" description="Low complexity" evidence="1">
    <location>
        <begin position="63"/>
        <end position="76"/>
    </location>
</feature>
<evidence type="ECO:0000313" key="3">
    <source>
        <dbReference type="Proteomes" id="UP001153321"/>
    </source>
</evidence>
<accession>A0A9P0I5P0</accession>
<keyword evidence="3" id="KW-1185">Reference proteome</keyword>
<feature type="compositionally biased region" description="Basic residues" evidence="1">
    <location>
        <begin position="251"/>
        <end position="264"/>
    </location>
</feature>
<feature type="region of interest" description="Disordered" evidence="1">
    <location>
        <begin position="57"/>
        <end position="114"/>
    </location>
</feature>
<evidence type="ECO:0000256" key="1">
    <source>
        <dbReference type="SAM" id="MobiDB-lite"/>
    </source>
</evidence>
<feature type="compositionally biased region" description="Basic residues" evidence="1">
    <location>
        <begin position="271"/>
        <end position="309"/>
    </location>
</feature>
<protein>
    <submittedName>
        <fullName evidence="2">Uncharacterized protein</fullName>
    </submittedName>
</protein>
<feature type="compositionally biased region" description="Gly residues" evidence="1">
    <location>
        <begin position="495"/>
        <end position="507"/>
    </location>
</feature>
<feature type="region of interest" description="Disordered" evidence="1">
    <location>
        <begin position="241"/>
        <end position="310"/>
    </location>
</feature>